<dbReference type="OrthoDB" id="9803495at2"/>
<dbReference type="InterPro" id="IPR003784">
    <property type="entry name" value="BioY"/>
</dbReference>
<keyword evidence="6" id="KW-1185">Reference proteome</keyword>
<evidence type="ECO:0000313" key="5">
    <source>
        <dbReference type="EMBL" id="PRO65516.1"/>
    </source>
</evidence>
<dbReference type="PANTHER" id="PTHR34295:SF1">
    <property type="entry name" value="BIOTIN TRANSPORTER BIOY"/>
    <property type="match status" value="1"/>
</dbReference>
<dbReference type="PIRSF" id="PIRSF016661">
    <property type="entry name" value="BioY"/>
    <property type="match status" value="1"/>
</dbReference>
<comment type="subcellular location">
    <subcellularLocation>
        <location evidence="2">Cell membrane</location>
        <topology evidence="2">Multi-pass membrane protein</topology>
    </subcellularLocation>
</comment>
<dbReference type="PANTHER" id="PTHR34295">
    <property type="entry name" value="BIOTIN TRANSPORTER BIOY"/>
    <property type="match status" value="1"/>
</dbReference>
<gene>
    <name evidence="5" type="ORF">C6I21_08270</name>
</gene>
<dbReference type="EMBL" id="PVNS01000007">
    <property type="protein sequence ID" value="PRO65516.1"/>
    <property type="molecule type" value="Genomic_DNA"/>
</dbReference>
<name>A0A2P6MGV2_ALKUR</name>
<keyword evidence="4" id="KW-0732">Signal</keyword>
<dbReference type="AlphaFoldDB" id="A0A2P6MGV2"/>
<dbReference type="Gene3D" id="1.10.1760.20">
    <property type="match status" value="1"/>
</dbReference>
<evidence type="ECO:0000256" key="1">
    <source>
        <dbReference type="ARBA" id="ARBA00010692"/>
    </source>
</evidence>
<proteinExistence type="inferred from homology"/>
<keyword evidence="3" id="KW-1133">Transmembrane helix</keyword>
<organism evidence="5 6">
    <name type="scientific">Alkalicoccus urumqiensis</name>
    <name type="common">Bacillus urumqiensis</name>
    <dbReference type="NCBI Taxonomy" id="1548213"/>
    <lineage>
        <taxon>Bacteria</taxon>
        <taxon>Bacillati</taxon>
        <taxon>Bacillota</taxon>
        <taxon>Bacilli</taxon>
        <taxon>Bacillales</taxon>
        <taxon>Bacillaceae</taxon>
        <taxon>Alkalicoccus</taxon>
    </lineage>
</organism>
<dbReference type="Proteomes" id="UP000243650">
    <property type="component" value="Unassembled WGS sequence"/>
</dbReference>
<accession>A0A2P6MGV2</accession>
<sequence>MNMNSIRKTILAALFIALMAIGANAAAVITIGTVPLTFQTVVAVLAGMLLGWKTGAASMIGYILLGFTGAPVFSQFHNGFSALASPTFGFILSFVGIALVSGLLVEYLPQKKIRFYLAGAAGLIVNYTIGIVYLYYYNAAVLSFDVAVFYGIAASMSAFFIKDAVLVFFAASMAAYLIQSKAVTPVYQNKAG</sequence>
<feature type="transmembrane region" description="Helical" evidence="3">
    <location>
        <begin position="115"/>
        <end position="136"/>
    </location>
</feature>
<keyword evidence="2" id="KW-0813">Transport</keyword>
<feature type="transmembrane region" description="Helical" evidence="3">
    <location>
        <begin position="88"/>
        <end position="108"/>
    </location>
</feature>
<reference evidence="5 6" key="1">
    <citation type="submission" date="2018-03" db="EMBL/GenBank/DDBJ databases">
        <title>Bacillus urumqiensis sp. nov., a moderately haloalkaliphilic bacterium isolated from a salt lake.</title>
        <authorList>
            <person name="Zhao B."/>
            <person name="Liao Z."/>
        </authorList>
    </citation>
    <scope>NUCLEOTIDE SEQUENCE [LARGE SCALE GENOMIC DNA]</scope>
    <source>
        <strain evidence="5 6">BZ-SZ-XJ18</strain>
    </source>
</reference>
<keyword evidence="2 3" id="KW-0472">Membrane</keyword>
<dbReference type="GO" id="GO:0005886">
    <property type="term" value="C:plasma membrane"/>
    <property type="evidence" value="ECO:0007669"/>
    <property type="project" value="UniProtKB-SubCell"/>
</dbReference>
<evidence type="ECO:0000256" key="4">
    <source>
        <dbReference type="SAM" id="SignalP"/>
    </source>
</evidence>
<feature type="signal peptide" evidence="4">
    <location>
        <begin position="1"/>
        <end position="25"/>
    </location>
</feature>
<feature type="transmembrane region" description="Helical" evidence="3">
    <location>
        <begin position="148"/>
        <end position="171"/>
    </location>
</feature>
<evidence type="ECO:0000256" key="3">
    <source>
        <dbReference type="SAM" id="Phobius"/>
    </source>
</evidence>
<dbReference type="GO" id="GO:0015225">
    <property type="term" value="F:biotin transmembrane transporter activity"/>
    <property type="evidence" value="ECO:0007669"/>
    <property type="project" value="UniProtKB-UniRule"/>
</dbReference>
<keyword evidence="3" id="KW-0812">Transmembrane</keyword>
<keyword evidence="2" id="KW-1003">Cell membrane</keyword>
<feature type="chain" id="PRO_5015127601" description="Biotin transporter" evidence="4">
    <location>
        <begin position="26"/>
        <end position="192"/>
    </location>
</feature>
<evidence type="ECO:0000256" key="2">
    <source>
        <dbReference type="PIRNR" id="PIRNR016661"/>
    </source>
</evidence>
<evidence type="ECO:0000313" key="6">
    <source>
        <dbReference type="Proteomes" id="UP000243650"/>
    </source>
</evidence>
<comment type="similarity">
    <text evidence="1 2">Belongs to the BioY family.</text>
</comment>
<protein>
    <recommendedName>
        <fullName evidence="2">Biotin transporter</fullName>
    </recommendedName>
</protein>
<dbReference type="Pfam" id="PF02632">
    <property type="entry name" value="BioY"/>
    <property type="match status" value="1"/>
</dbReference>
<comment type="caution">
    <text evidence="5">The sequence shown here is derived from an EMBL/GenBank/DDBJ whole genome shotgun (WGS) entry which is preliminary data.</text>
</comment>